<dbReference type="EC" id="2.7.7.7" evidence="2"/>
<comment type="catalytic activity">
    <reaction evidence="8">
        <text>DNA(n) + a 2'-deoxyribonucleoside 5'-triphosphate = DNA(n+1) + diphosphate</text>
        <dbReference type="Rhea" id="RHEA:22508"/>
        <dbReference type="Rhea" id="RHEA-COMP:17339"/>
        <dbReference type="Rhea" id="RHEA-COMP:17340"/>
        <dbReference type="ChEBI" id="CHEBI:33019"/>
        <dbReference type="ChEBI" id="CHEBI:61560"/>
        <dbReference type="ChEBI" id="CHEBI:173112"/>
        <dbReference type="EC" id="2.7.7.7"/>
    </reaction>
</comment>
<dbReference type="Proteomes" id="UP001165121">
    <property type="component" value="Unassembled WGS sequence"/>
</dbReference>
<keyword evidence="7" id="KW-0238">DNA-binding</keyword>
<keyword evidence="6" id="KW-0239">DNA-directed DNA polymerase</keyword>
<dbReference type="Pfam" id="PF03175">
    <property type="entry name" value="DNA_pol_B_2"/>
    <property type="match status" value="1"/>
</dbReference>
<dbReference type="GO" id="GO:0015074">
    <property type="term" value="P:DNA integration"/>
    <property type="evidence" value="ECO:0007669"/>
    <property type="project" value="InterPro"/>
</dbReference>
<dbReference type="GO" id="GO:0000166">
    <property type="term" value="F:nucleotide binding"/>
    <property type="evidence" value="ECO:0007669"/>
    <property type="project" value="InterPro"/>
</dbReference>
<keyword evidence="4" id="KW-0548">Nucleotidyltransferase</keyword>
<keyword evidence="3" id="KW-0808">Transferase</keyword>
<evidence type="ECO:0000256" key="8">
    <source>
        <dbReference type="ARBA" id="ARBA00049244"/>
    </source>
</evidence>
<dbReference type="SUPFAM" id="SSF53098">
    <property type="entry name" value="Ribonuclease H-like"/>
    <property type="match status" value="2"/>
</dbReference>
<evidence type="ECO:0000313" key="10">
    <source>
        <dbReference type="EMBL" id="GMF33584.1"/>
    </source>
</evidence>
<dbReference type="InterPro" id="IPR006172">
    <property type="entry name" value="DNA-dir_DNA_pol_B"/>
</dbReference>
<dbReference type="PANTHER" id="PTHR48144">
    <property type="entry name" value="DNA-DIRECTED DNA POLYMERASE"/>
    <property type="match status" value="1"/>
</dbReference>
<dbReference type="InterPro" id="IPR043502">
    <property type="entry name" value="DNA/RNA_pol_sf"/>
</dbReference>
<name>A0A9W7CKX6_9STRA</name>
<comment type="caution">
    <text evidence="10">The sequence shown here is derived from an EMBL/GenBank/DDBJ whole genome shotgun (WGS) entry which is preliminary data.</text>
</comment>
<dbReference type="InterPro" id="IPR012337">
    <property type="entry name" value="RNaseH-like_sf"/>
</dbReference>
<dbReference type="InterPro" id="IPR004868">
    <property type="entry name" value="DNA-dir_DNA_pol_B_mt/vir"/>
</dbReference>
<gene>
    <name evidence="10" type="ORF">Pfra01_000836900</name>
</gene>
<dbReference type="EMBL" id="BSXT01000749">
    <property type="protein sequence ID" value="GMF33584.1"/>
    <property type="molecule type" value="Genomic_DNA"/>
</dbReference>
<dbReference type="InterPro" id="IPR001584">
    <property type="entry name" value="Integrase_cat-core"/>
</dbReference>
<accession>A0A9W7CKX6</accession>
<protein>
    <recommendedName>
        <fullName evidence="2">DNA-directed DNA polymerase</fullName>
        <ecNumber evidence="2">2.7.7.7</ecNumber>
    </recommendedName>
</protein>
<evidence type="ECO:0000313" key="11">
    <source>
        <dbReference type="Proteomes" id="UP001165121"/>
    </source>
</evidence>
<dbReference type="GO" id="GO:0003887">
    <property type="term" value="F:DNA-directed DNA polymerase activity"/>
    <property type="evidence" value="ECO:0007669"/>
    <property type="project" value="UniProtKB-KW"/>
</dbReference>
<keyword evidence="5" id="KW-0235">DNA replication</keyword>
<keyword evidence="11" id="KW-1185">Reference proteome</keyword>
<organism evidence="10 11">
    <name type="scientific">Phytophthora fragariaefolia</name>
    <dbReference type="NCBI Taxonomy" id="1490495"/>
    <lineage>
        <taxon>Eukaryota</taxon>
        <taxon>Sar</taxon>
        <taxon>Stramenopiles</taxon>
        <taxon>Oomycota</taxon>
        <taxon>Peronosporomycetes</taxon>
        <taxon>Peronosporales</taxon>
        <taxon>Peronosporaceae</taxon>
        <taxon>Phytophthora</taxon>
    </lineage>
</organism>
<dbReference type="Gene3D" id="3.30.420.10">
    <property type="entry name" value="Ribonuclease H-like superfamily/Ribonuclease H"/>
    <property type="match status" value="2"/>
</dbReference>
<dbReference type="Gene3D" id="3.90.1600.10">
    <property type="entry name" value="Palm domain of DNA polymerase"/>
    <property type="match status" value="1"/>
</dbReference>
<evidence type="ECO:0000259" key="9">
    <source>
        <dbReference type="PROSITE" id="PS50994"/>
    </source>
</evidence>
<comment type="similarity">
    <text evidence="1">Belongs to the DNA polymerase type-B family.</text>
</comment>
<dbReference type="AlphaFoldDB" id="A0A9W7CKX6"/>
<dbReference type="PANTHER" id="PTHR48144:SF2">
    <property type="entry name" value="DNA-DIRECTED DNA POLYMERASE"/>
    <property type="match status" value="1"/>
</dbReference>
<dbReference type="GO" id="GO:0006260">
    <property type="term" value="P:DNA replication"/>
    <property type="evidence" value="ECO:0007669"/>
    <property type="project" value="UniProtKB-KW"/>
</dbReference>
<dbReference type="InterPro" id="IPR036397">
    <property type="entry name" value="RNaseH_sf"/>
</dbReference>
<evidence type="ECO:0000256" key="5">
    <source>
        <dbReference type="ARBA" id="ARBA00022705"/>
    </source>
</evidence>
<evidence type="ECO:0000256" key="1">
    <source>
        <dbReference type="ARBA" id="ARBA00005755"/>
    </source>
</evidence>
<evidence type="ECO:0000256" key="6">
    <source>
        <dbReference type="ARBA" id="ARBA00022932"/>
    </source>
</evidence>
<dbReference type="PRINTS" id="PR00106">
    <property type="entry name" value="DNAPOLB"/>
</dbReference>
<evidence type="ECO:0000256" key="2">
    <source>
        <dbReference type="ARBA" id="ARBA00012417"/>
    </source>
</evidence>
<evidence type="ECO:0000256" key="7">
    <source>
        <dbReference type="ARBA" id="ARBA00023125"/>
    </source>
</evidence>
<evidence type="ECO:0000256" key="4">
    <source>
        <dbReference type="ARBA" id="ARBA00022695"/>
    </source>
</evidence>
<dbReference type="SUPFAM" id="SSF56672">
    <property type="entry name" value="DNA/RNA polymerases"/>
    <property type="match status" value="1"/>
</dbReference>
<dbReference type="PROSITE" id="PS50994">
    <property type="entry name" value="INTEGRASE"/>
    <property type="match status" value="1"/>
</dbReference>
<dbReference type="GO" id="GO:0003677">
    <property type="term" value="F:DNA binding"/>
    <property type="evidence" value="ECO:0007669"/>
    <property type="project" value="UniProtKB-KW"/>
</dbReference>
<feature type="domain" description="Integrase catalytic" evidence="9">
    <location>
        <begin position="768"/>
        <end position="920"/>
    </location>
</feature>
<evidence type="ECO:0000256" key="3">
    <source>
        <dbReference type="ARBA" id="ARBA00022679"/>
    </source>
</evidence>
<proteinExistence type="inferred from homology"/>
<dbReference type="InterPro" id="IPR023211">
    <property type="entry name" value="DNA_pol_palm_dom_sf"/>
</dbReference>
<sequence length="942" mass="107318">MPITTALQNAREHRGELYAFAKRNGLNVRWKMKTQMMESIVAPFKQAKASKIATAFKKAKLSTDKSYLDAINQTSGKVDVSLSPFNRIRKQIVSPADKKLLIHIKGSDGRIVNASNFRLMGRVPGKEVKLGQAVFRAFNSKTREYYDVKKFNVIYFDFETLVIDNVHVPYCVSYCISKFNEKAPSSQIFSETRNIYGFGCGKKFLEALPSNSKNLLWAYNAGFDARFLLKHMSYSSKDNNMIDCGSKIMQAHGFYKKREIVIKDAMSFLAGGLARLPNMFKDASSSLSLEKECFPHALTNESNFRSLWPLEYLDSYESKDTLIDNATKIGAIIDGRLNCEIWRASDGQRNGKYYLKHKLADFDAVSLYPSAMSELPGYVRGKGKLFKDSIPSDADYYAARVRFDSIDIKRHFPLLSFYENGSRNFTNDIIGRTMIVGKQALEDIVHFQGATYSVIEGIYWNEGFNDQIIKTISKMFNARLKYKAESNPLQEVLKLMMNSSYGKLLMKPIVKKKVFVSGGEKKIDEYTRKNIHRMISRTPISDNLALFEEHKALSQHFSPVHLGIQILDSSKHIMNRVMCLAEDINARIWYQDTDSMDIDYDSVQRLADAYRDLYSKELISKQMGQFHVDFDLAGSKGNIYARESFILGKKRYLDVLACDGNNATGLHIRMKSIPSKLLEGDAYATYMKLFNGQSVSFDLTELCSININSKTQSVSKRTSFIGADKLYRKAKAFDKNITKKQVSTWAKSQKHIQQFSSRSKRFPLFKIASNNPNEWQMDLAFWEKQPILISVNINSRIGFAKVLNNKRAETVLKAIEDFVGKNEVSAIFSDNGSEFINKSVESFFDEHSISHGNSIAGDHTVLGKIDRFIRTIKSKLTKMKQIIRFKKLTQSILNEAIANYNNTHHSAINATPSEMRGKVMLDDVEYKKRLVKRLITTSHQGR</sequence>
<dbReference type="OrthoDB" id="6621683at2759"/>
<reference evidence="10" key="1">
    <citation type="submission" date="2023-04" db="EMBL/GenBank/DDBJ databases">
        <title>Phytophthora fragariaefolia NBRC 109709.</title>
        <authorList>
            <person name="Ichikawa N."/>
            <person name="Sato H."/>
            <person name="Tonouchi N."/>
        </authorList>
    </citation>
    <scope>NUCLEOTIDE SEQUENCE</scope>
    <source>
        <strain evidence="10">NBRC 109709</strain>
    </source>
</reference>